<protein>
    <submittedName>
        <fullName evidence="1">Uncharacterized protein</fullName>
    </submittedName>
</protein>
<proteinExistence type="predicted"/>
<dbReference type="Proteomes" id="UP001057375">
    <property type="component" value="Unassembled WGS sequence"/>
</dbReference>
<sequence length="263" mass="29774">MEPNYEKFKIYYNVKSGGRGTSVEKAFDHVEVFDSLETFKAIVFTRLLLYLHGECFEGTCPTPYRLIRSPESTIELCSSDPSETGLPTRTVHSVNESIKELLKRKITIALKSSNKSQREDINEFTDTAYNNLITARRREVLSTFPGVEDGPYVLPTSTTRGYPPVELVDGYPKRRIQCDTVLGERPTTSAAVSTLTPRVEDGPYVLPTSTTRGYPPVELVDGYPVSVLYIYLIRPPQTQTRRDEASVIPFWGNVLQLQQLFRH</sequence>
<dbReference type="EMBL" id="BQXS01000139">
    <property type="protein sequence ID" value="GKT28070.1"/>
    <property type="molecule type" value="Genomic_DNA"/>
</dbReference>
<reference evidence="1" key="1">
    <citation type="submission" date="2022-03" db="EMBL/GenBank/DDBJ databases">
        <title>Draft genome sequence of Aduncisulcus paluster, a free-living microaerophilic Fornicata.</title>
        <authorList>
            <person name="Yuyama I."/>
            <person name="Kume K."/>
            <person name="Tamura T."/>
            <person name="Inagaki Y."/>
            <person name="Hashimoto T."/>
        </authorList>
    </citation>
    <scope>NUCLEOTIDE SEQUENCE</scope>
    <source>
        <strain evidence="1">NY0171</strain>
    </source>
</reference>
<evidence type="ECO:0000313" key="1">
    <source>
        <dbReference type="EMBL" id="GKT28070.1"/>
    </source>
</evidence>
<gene>
    <name evidence="1" type="ORF">ADUPG1_000402</name>
</gene>
<name>A0ABQ5KA62_9EUKA</name>
<keyword evidence="2" id="KW-1185">Reference proteome</keyword>
<comment type="caution">
    <text evidence="1">The sequence shown here is derived from an EMBL/GenBank/DDBJ whole genome shotgun (WGS) entry which is preliminary data.</text>
</comment>
<accession>A0ABQ5KA62</accession>
<organism evidence="1 2">
    <name type="scientific">Aduncisulcus paluster</name>
    <dbReference type="NCBI Taxonomy" id="2918883"/>
    <lineage>
        <taxon>Eukaryota</taxon>
        <taxon>Metamonada</taxon>
        <taxon>Carpediemonas-like organisms</taxon>
        <taxon>Aduncisulcus</taxon>
    </lineage>
</organism>
<evidence type="ECO:0000313" key="2">
    <source>
        <dbReference type="Proteomes" id="UP001057375"/>
    </source>
</evidence>